<organism evidence="1 2">
    <name type="scientific">Microbulbifer okhotskensis</name>
    <dbReference type="NCBI Taxonomy" id="2926617"/>
    <lineage>
        <taxon>Bacteria</taxon>
        <taxon>Pseudomonadati</taxon>
        <taxon>Pseudomonadota</taxon>
        <taxon>Gammaproteobacteria</taxon>
        <taxon>Cellvibrionales</taxon>
        <taxon>Microbulbiferaceae</taxon>
        <taxon>Microbulbifer</taxon>
    </lineage>
</organism>
<dbReference type="RefSeq" id="WP_252465576.1">
    <property type="nucleotide sequence ID" value="NZ_JALBWM010000020.1"/>
</dbReference>
<dbReference type="InterPro" id="IPR018550">
    <property type="entry name" value="Lipid-A_deacylase-rel"/>
</dbReference>
<dbReference type="Gene3D" id="2.40.160.20">
    <property type="match status" value="1"/>
</dbReference>
<gene>
    <name evidence="1" type="ORF">MO867_07010</name>
</gene>
<dbReference type="Pfam" id="PF09411">
    <property type="entry name" value="PagL"/>
    <property type="match status" value="1"/>
</dbReference>
<sequence>MALKKGRSRWQASPLTLAIDTFPSSLKKAQLVNTREAMCKSVVFNTSGSTLKCCALFFACGLLISPTTSAESELIASAGKGLGTELMQYRSISTAEMAGVSYSYLLASFEIANNLWQWWGQGSYSYMRIKHRNESQQQNILEIKPVLRWYPRNEPLGGFGEAGVGASYLSQKHFGDIELSTKLNFALHFALGYRFSGGHTLSLRYSHFSNARTNTPNPGFDFASLNGHINF</sequence>
<comment type="caution">
    <text evidence="1">The sequence shown here is derived from an EMBL/GenBank/DDBJ whole genome shotgun (WGS) entry which is preliminary data.</text>
</comment>
<proteinExistence type="predicted"/>
<dbReference type="Proteomes" id="UP001139028">
    <property type="component" value="Unassembled WGS sequence"/>
</dbReference>
<dbReference type="GO" id="GO:0016787">
    <property type="term" value="F:hydrolase activity"/>
    <property type="evidence" value="ECO:0007669"/>
    <property type="project" value="UniProtKB-KW"/>
</dbReference>
<dbReference type="AlphaFoldDB" id="A0A9X2EM35"/>
<accession>A0A9X2EM35</accession>
<protein>
    <submittedName>
        <fullName evidence="1">Acyloxyacyl hydrolase</fullName>
    </submittedName>
</protein>
<evidence type="ECO:0000313" key="2">
    <source>
        <dbReference type="Proteomes" id="UP001139028"/>
    </source>
</evidence>
<keyword evidence="2" id="KW-1185">Reference proteome</keyword>
<evidence type="ECO:0000313" key="1">
    <source>
        <dbReference type="EMBL" id="MCO1334090.1"/>
    </source>
</evidence>
<name>A0A9X2EM35_9GAMM</name>
<reference evidence="1" key="1">
    <citation type="journal article" date="2022" name="Arch. Microbiol.">
        <title>Microbulbifer okhotskensis sp. nov., isolated from a deep bottom sediment of the Okhotsk Sea.</title>
        <authorList>
            <person name="Romanenko L."/>
            <person name="Kurilenko V."/>
            <person name="Otstavnykh N."/>
            <person name="Velansky P."/>
            <person name="Isaeva M."/>
            <person name="Mikhailov V."/>
        </authorList>
    </citation>
    <scope>NUCLEOTIDE SEQUENCE</scope>
    <source>
        <strain evidence="1">OS29</strain>
    </source>
</reference>
<keyword evidence="1" id="KW-0378">Hydrolase</keyword>
<dbReference type="EMBL" id="JALBWM010000020">
    <property type="protein sequence ID" value="MCO1334090.1"/>
    <property type="molecule type" value="Genomic_DNA"/>
</dbReference>